<dbReference type="AlphaFoldDB" id="A0A699XWL5"/>
<proteinExistence type="predicted"/>
<name>A0A699XWL5_TANCI</name>
<reference evidence="2" key="1">
    <citation type="journal article" date="2019" name="Sci. Rep.">
        <title>Draft genome of Tanacetum cinerariifolium, the natural source of mosquito coil.</title>
        <authorList>
            <person name="Yamashiro T."/>
            <person name="Shiraishi A."/>
            <person name="Satake H."/>
            <person name="Nakayama K."/>
        </authorList>
    </citation>
    <scope>NUCLEOTIDE SEQUENCE</scope>
</reference>
<sequence length="53" mass="4911">GAARAAGPAPRSPDAGGNCPARGSQLSRIAAGLPDGAGLGAASRDGAGDIRKA</sequence>
<evidence type="ECO:0000256" key="1">
    <source>
        <dbReference type="SAM" id="MobiDB-lite"/>
    </source>
</evidence>
<protein>
    <submittedName>
        <fullName evidence="2">Uncharacterized protein</fullName>
    </submittedName>
</protein>
<feature type="non-terminal residue" evidence="2">
    <location>
        <position position="53"/>
    </location>
</feature>
<feature type="region of interest" description="Disordered" evidence="1">
    <location>
        <begin position="1"/>
        <end position="53"/>
    </location>
</feature>
<evidence type="ECO:0000313" key="2">
    <source>
        <dbReference type="EMBL" id="GFD60304.1"/>
    </source>
</evidence>
<dbReference type="EMBL" id="BKCJ011876044">
    <property type="protein sequence ID" value="GFD60304.1"/>
    <property type="molecule type" value="Genomic_DNA"/>
</dbReference>
<gene>
    <name evidence="2" type="ORF">Tci_932273</name>
</gene>
<accession>A0A699XWL5</accession>
<organism evidence="2">
    <name type="scientific">Tanacetum cinerariifolium</name>
    <name type="common">Dalmatian daisy</name>
    <name type="synonym">Chrysanthemum cinerariifolium</name>
    <dbReference type="NCBI Taxonomy" id="118510"/>
    <lineage>
        <taxon>Eukaryota</taxon>
        <taxon>Viridiplantae</taxon>
        <taxon>Streptophyta</taxon>
        <taxon>Embryophyta</taxon>
        <taxon>Tracheophyta</taxon>
        <taxon>Spermatophyta</taxon>
        <taxon>Magnoliopsida</taxon>
        <taxon>eudicotyledons</taxon>
        <taxon>Gunneridae</taxon>
        <taxon>Pentapetalae</taxon>
        <taxon>asterids</taxon>
        <taxon>campanulids</taxon>
        <taxon>Asterales</taxon>
        <taxon>Asteraceae</taxon>
        <taxon>Asteroideae</taxon>
        <taxon>Anthemideae</taxon>
        <taxon>Anthemidinae</taxon>
        <taxon>Tanacetum</taxon>
    </lineage>
</organism>
<comment type="caution">
    <text evidence="2">The sequence shown here is derived from an EMBL/GenBank/DDBJ whole genome shotgun (WGS) entry which is preliminary data.</text>
</comment>
<feature type="compositionally biased region" description="Low complexity" evidence="1">
    <location>
        <begin position="1"/>
        <end position="17"/>
    </location>
</feature>
<feature type="compositionally biased region" description="Low complexity" evidence="1">
    <location>
        <begin position="30"/>
        <end position="42"/>
    </location>
</feature>
<feature type="non-terminal residue" evidence="2">
    <location>
        <position position="1"/>
    </location>
</feature>